<dbReference type="PANTHER" id="PTHR43571">
    <property type="entry name" value="NADP-SPECIFIC GLUTAMATE DEHYDROGENASE 1-RELATED"/>
    <property type="match status" value="1"/>
</dbReference>
<dbReference type="NCBIfam" id="NF006929">
    <property type="entry name" value="PRK09414.1"/>
    <property type="match status" value="1"/>
</dbReference>
<evidence type="ECO:0000313" key="9">
    <source>
        <dbReference type="Proteomes" id="UP000640335"/>
    </source>
</evidence>
<evidence type="ECO:0000256" key="3">
    <source>
        <dbReference type="ARBA" id="ARBA00012896"/>
    </source>
</evidence>
<organism evidence="8 9">
    <name type="scientific">Clostridium gallinarum</name>
    <dbReference type="NCBI Taxonomy" id="2762246"/>
    <lineage>
        <taxon>Bacteria</taxon>
        <taxon>Bacillati</taxon>
        <taxon>Bacillota</taxon>
        <taxon>Clostridia</taxon>
        <taxon>Eubacteriales</taxon>
        <taxon>Clostridiaceae</taxon>
        <taxon>Clostridium</taxon>
    </lineage>
</organism>
<name>A0ABR8Q173_9CLOT</name>
<reference evidence="8 9" key="1">
    <citation type="submission" date="2020-08" db="EMBL/GenBank/DDBJ databases">
        <title>A Genomic Blueprint of the Chicken Gut Microbiome.</title>
        <authorList>
            <person name="Gilroy R."/>
            <person name="Ravi A."/>
            <person name="Getino M."/>
            <person name="Pursley I."/>
            <person name="Horton D.L."/>
            <person name="Alikhan N.-F."/>
            <person name="Baker D."/>
            <person name="Gharbi K."/>
            <person name="Hall N."/>
            <person name="Watson M."/>
            <person name="Adriaenssens E.M."/>
            <person name="Foster-Nyarko E."/>
            <person name="Jarju S."/>
            <person name="Secka A."/>
            <person name="Antonio M."/>
            <person name="Oren A."/>
            <person name="Chaudhuri R."/>
            <person name="La Ragione R.M."/>
            <person name="Hildebrand F."/>
            <person name="Pallen M.J."/>
        </authorList>
    </citation>
    <scope>NUCLEOTIDE SEQUENCE [LARGE SCALE GENOMIC DNA]</scope>
    <source>
        <strain evidence="8 9">Sa3CUN1</strain>
    </source>
</reference>
<evidence type="ECO:0000313" key="8">
    <source>
        <dbReference type="EMBL" id="MBD7914173.1"/>
    </source>
</evidence>
<protein>
    <recommendedName>
        <fullName evidence="3 5">Glutamate dehydrogenase</fullName>
    </recommendedName>
</protein>
<evidence type="ECO:0000259" key="7">
    <source>
        <dbReference type="SMART" id="SM00839"/>
    </source>
</evidence>
<evidence type="ECO:0000256" key="5">
    <source>
        <dbReference type="PIRNR" id="PIRNR000185"/>
    </source>
</evidence>
<dbReference type="GO" id="GO:0004354">
    <property type="term" value="F:glutamate dehydrogenase (NADP+) activity"/>
    <property type="evidence" value="ECO:0007669"/>
    <property type="project" value="UniProtKB-EC"/>
</dbReference>
<dbReference type="SUPFAM" id="SSF53223">
    <property type="entry name" value="Aminoacid dehydrogenase-like, N-terminal domain"/>
    <property type="match status" value="1"/>
</dbReference>
<dbReference type="InterPro" id="IPR006097">
    <property type="entry name" value="Glu/Leu/Phe/Val/Trp_DH_dimer"/>
</dbReference>
<keyword evidence="4 5" id="KW-0560">Oxidoreductase</keyword>
<dbReference type="EMBL" id="JACSQZ010000008">
    <property type="protein sequence ID" value="MBD7914173.1"/>
    <property type="molecule type" value="Genomic_DNA"/>
</dbReference>
<evidence type="ECO:0000256" key="2">
    <source>
        <dbReference type="ARBA" id="ARBA00011643"/>
    </source>
</evidence>
<dbReference type="Gene3D" id="3.40.50.720">
    <property type="entry name" value="NAD(P)-binding Rossmann-like Domain"/>
    <property type="match status" value="1"/>
</dbReference>
<feature type="domain" description="Glutamate/phenylalanine/leucine/valine/L-tryptophan dehydrogenase C-terminal" evidence="7">
    <location>
        <begin position="205"/>
        <end position="446"/>
    </location>
</feature>
<dbReference type="InterPro" id="IPR033922">
    <property type="entry name" value="NAD_bind_Glu_DH"/>
</dbReference>
<accession>A0ABR8Q173</accession>
<dbReference type="InterPro" id="IPR050724">
    <property type="entry name" value="Glu_Leu_Phe_Val_DH"/>
</dbReference>
<dbReference type="SMART" id="SM00839">
    <property type="entry name" value="ELFV_dehydrog"/>
    <property type="match status" value="1"/>
</dbReference>
<dbReference type="Pfam" id="PF02812">
    <property type="entry name" value="ELFV_dehydrog_N"/>
    <property type="match status" value="1"/>
</dbReference>
<dbReference type="Gene3D" id="3.40.50.10860">
    <property type="entry name" value="Leucine Dehydrogenase, chain A, domain 1"/>
    <property type="match status" value="1"/>
</dbReference>
<keyword evidence="9" id="KW-1185">Reference proteome</keyword>
<dbReference type="SUPFAM" id="SSF51735">
    <property type="entry name" value="NAD(P)-binding Rossmann-fold domains"/>
    <property type="match status" value="1"/>
</dbReference>
<dbReference type="InterPro" id="IPR006096">
    <property type="entry name" value="Glu/Leu/Phe/Val/Trp_DH_C"/>
</dbReference>
<evidence type="ECO:0000256" key="6">
    <source>
        <dbReference type="RuleBase" id="RU004417"/>
    </source>
</evidence>
<dbReference type="InterPro" id="IPR036291">
    <property type="entry name" value="NAD(P)-bd_dom_sf"/>
</dbReference>
<gene>
    <name evidence="8" type="primary">gdhA</name>
    <name evidence="8" type="ORF">H9660_03345</name>
</gene>
<dbReference type="InterPro" id="IPR046346">
    <property type="entry name" value="Aminoacid_DH-like_N_sf"/>
</dbReference>
<sequence length="448" mass="49296">MLGREYVNKVISEVEKRNNGEREFLDAVKEVLSSLVPVFDKHPEYISEGILERLVEPERQIFFRVPWIDDNGNVQVNRGFRVQFNSAIGPYKGGLRFHPSVNQSIIKFLGFEQIFKNSLTGLPIGGGKGGSDFDPKGKSDREVMRFCQSFMAELCKHIGLDTDVPAGDIGVGAREIGYMYGYYKKIRNANDQGVLTGKGLSYGGSLTRKEATGYGLVYFTEEMLNDNSLSFKDKTVLISGSGNVAIYACEKATELGAKVVALSDSNGYVYDENGINLDLIKEIKEVKRGRIKEYLEKVPTAKFVEGCRNIWKEKCDIALPCATQGEIDLEAAKILIKNGVKVVSEGANMPTNLDAIEELQRAGVLFGPAKAANAGGVACSALEMSQNSMRLSWTFEEVDEKLKYIMINIYKNSKKAAEEYGNPGNILMGANIAGFTKVADAMMSQGII</sequence>
<proteinExistence type="inferred from homology"/>
<comment type="caution">
    <text evidence="8">The sequence shown here is derived from an EMBL/GenBank/DDBJ whole genome shotgun (WGS) entry which is preliminary data.</text>
</comment>
<dbReference type="InterPro" id="IPR014362">
    <property type="entry name" value="Glu_DH"/>
</dbReference>
<dbReference type="Gene3D" id="1.10.285.10">
    <property type="entry name" value="Glutamate Dehydrogenase, chain A, domain 3"/>
    <property type="match status" value="2"/>
</dbReference>
<dbReference type="PRINTS" id="PR00082">
    <property type="entry name" value="GLFDHDRGNASE"/>
</dbReference>
<dbReference type="InterPro" id="IPR006095">
    <property type="entry name" value="Glu/Leu/Phe/Val/Trp_DH"/>
</dbReference>
<dbReference type="Proteomes" id="UP000640335">
    <property type="component" value="Unassembled WGS sequence"/>
</dbReference>
<evidence type="ECO:0000256" key="1">
    <source>
        <dbReference type="ARBA" id="ARBA00006382"/>
    </source>
</evidence>
<dbReference type="PIRSF" id="PIRSF000185">
    <property type="entry name" value="Glu_DH"/>
    <property type="match status" value="1"/>
</dbReference>
<dbReference type="PANTHER" id="PTHR43571:SF1">
    <property type="entry name" value="NADP-SPECIFIC GLUTAMATE DEHYDROGENASE 1-RELATED"/>
    <property type="match status" value="1"/>
</dbReference>
<dbReference type="CDD" id="cd05313">
    <property type="entry name" value="NAD_bind_2_Glu_DH"/>
    <property type="match status" value="1"/>
</dbReference>
<dbReference type="RefSeq" id="WP_191748549.1">
    <property type="nucleotide sequence ID" value="NZ_JACSQZ010000008.1"/>
</dbReference>
<evidence type="ECO:0000256" key="4">
    <source>
        <dbReference type="ARBA" id="ARBA00023002"/>
    </source>
</evidence>
<comment type="similarity">
    <text evidence="1 5 6">Belongs to the Glu/Leu/Phe/Val dehydrogenases family.</text>
</comment>
<dbReference type="InterPro" id="IPR033524">
    <property type="entry name" value="Glu/Leu/Phe/Val_DH_AS"/>
</dbReference>
<dbReference type="Pfam" id="PF00208">
    <property type="entry name" value="ELFV_dehydrog"/>
    <property type="match status" value="1"/>
</dbReference>
<comment type="subunit">
    <text evidence="2">Homohexamer.</text>
</comment>
<dbReference type="PROSITE" id="PS00074">
    <property type="entry name" value="GLFV_DEHYDROGENASE"/>
    <property type="match status" value="1"/>
</dbReference>